<dbReference type="GO" id="GO:0032259">
    <property type="term" value="P:methylation"/>
    <property type="evidence" value="ECO:0007669"/>
    <property type="project" value="UniProtKB-KW"/>
</dbReference>
<proteinExistence type="predicted"/>
<organism evidence="3 4">
    <name type="scientific">Candidatus Woesebacteria bacterium GW2011_GWA1_37_7</name>
    <dbReference type="NCBI Taxonomy" id="1618545"/>
    <lineage>
        <taxon>Bacteria</taxon>
        <taxon>Candidatus Woeseibacteriota</taxon>
    </lineage>
</organism>
<evidence type="ECO:0000313" key="3">
    <source>
        <dbReference type="EMBL" id="KKQ38097.1"/>
    </source>
</evidence>
<dbReference type="NCBIfam" id="TIGR01444">
    <property type="entry name" value="fkbM_fam"/>
    <property type="match status" value="1"/>
</dbReference>
<dbReference type="InterPro" id="IPR029063">
    <property type="entry name" value="SAM-dependent_MTases_sf"/>
</dbReference>
<dbReference type="Pfam" id="PF05050">
    <property type="entry name" value="Methyltransf_21"/>
    <property type="match status" value="1"/>
</dbReference>
<dbReference type="InterPro" id="IPR006342">
    <property type="entry name" value="FkbM_mtfrase"/>
</dbReference>
<sequence>MLSQKLKNYIFFGIYLILNPKLFYLIVQEVYIPVYIQYEWLRSYKVDTFIDVGAYKGRVTKVINYLFPKVRIYAFEPLVENYNSIKAQKFSSDATVEKLALGAHTGKSTFYKSSFIPASSLLQFKKNLGKYEFIKKIKKVQVETNTLDNYFKKIILRKNVVLKLDTQGSEYFILNSGKIVLKEVSIVIIETSFKGLYRGEKDFAQVYELLVSVC</sequence>
<dbReference type="InterPro" id="IPR053188">
    <property type="entry name" value="FkbM_Methyltransferase"/>
</dbReference>
<dbReference type="PANTHER" id="PTHR36973:SF4">
    <property type="entry name" value="NODULATION PROTEIN"/>
    <property type="match status" value="1"/>
</dbReference>
<keyword evidence="1" id="KW-1133">Transmembrane helix</keyword>
<protein>
    <submittedName>
        <fullName evidence="3">Methyltransferase</fullName>
    </submittedName>
</protein>
<dbReference type="AlphaFoldDB" id="A0A0G0H7K9"/>
<feature type="transmembrane region" description="Helical" evidence="1">
    <location>
        <begin position="9"/>
        <end position="27"/>
    </location>
</feature>
<accession>A0A0G0H7K9</accession>
<feature type="domain" description="Methyltransferase FkbM" evidence="2">
    <location>
        <begin position="51"/>
        <end position="210"/>
    </location>
</feature>
<dbReference type="EMBL" id="LBTI01000001">
    <property type="protein sequence ID" value="KKQ38097.1"/>
    <property type="molecule type" value="Genomic_DNA"/>
</dbReference>
<evidence type="ECO:0000313" key="4">
    <source>
        <dbReference type="Proteomes" id="UP000034591"/>
    </source>
</evidence>
<dbReference type="PANTHER" id="PTHR36973">
    <property type="entry name" value="SLL1456 PROTEIN-RELATED"/>
    <property type="match status" value="1"/>
</dbReference>
<dbReference type="SUPFAM" id="SSF53335">
    <property type="entry name" value="S-adenosyl-L-methionine-dependent methyltransferases"/>
    <property type="match status" value="1"/>
</dbReference>
<keyword evidence="3" id="KW-0489">Methyltransferase</keyword>
<dbReference type="GO" id="GO:0008171">
    <property type="term" value="F:O-methyltransferase activity"/>
    <property type="evidence" value="ECO:0007669"/>
    <property type="project" value="TreeGrafter"/>
</dbReference>
<evidence type="ECO:0000259" key="2">
    <source>
        <dbReference type="Pfam" id="PF05050"/>
    </source>
</evidence>
<keyword evidence="1" id="KW-0812">Transmembrane</keyword>
<gene>
    <name evidence="3" type="ORF">US53_C0001G0002</name>
</gene>
<reference evidence="3 4" key="1">
    <citation type="journal article" date="2015" name="Nature">
        <title>rRNA introns, odd ribosomes, and small enigmatic genomes across a large radiation of phyla.</title>
        <authorList>
            <person name="Brown C.T."/>
            <person name="Hug L.A."/>
            <person name="Thomas B.C."/>
            <person name="Sharon I."/>
            <person name="Castelle C.J."/>
            <person name="Singh A."/>
            <person name="Wilkins M.J."/>
            <person name="Williams K.H."/>
            <person name="Banfield J.F."/>
        </authorList>
    </citation>
    <scope>NUCLEOTIDE SEQUENCE [LARGE SCALE GENOMIC DNA]</scope>
</reference>
<evidence type="ECO:0000256" key="1">
    <source>
        <dbReference type="SAM" id="Phobius"/>
    </source>
</evidence>
<dbReference type="Proteomes" id="UP000034591">
    <property type="component" value="Unassembled WGS sequence"/>
</dbReference>
<keyword evidence="1" id="KW-0472">Membrane</keyword>
<dbReference type="Gene3D" id="3.40.50.150">
    <property type="entry name" value="Vaccinia Virus protein VP39"/>
    <property type="match status" value="1"/>
</dbReference>
<name>A0A0G0H7K9_9BACT</name>
<comment type="caution">
    <text evidence="3">The sequence shown here is derived from an EMBL/GenBank/DDBJ whole genome shotgun (WGS) entry which is preliminary data.</text>
</comment>
<dbReference type="STRING" id="1618545.US53_C0001G0002"/>
<keyword evidence="3" id="KW-0808">Transferase</keyword>